<dbReference type="PROSITE" id="PS51171">
    <property type="entry name" value="PREPHENATE_DEHYDR_3"/>
    <property type="match status" value="1"/>
</dbReference>
<dbReference type="OrthoDB" id="983542at2759"/>
<evidence type="ECO:0000313" key="10">
    <source>
        <dbReference type="Proteomes" id="UP000191144"/>
    </source>
</evidence>
<dbReference type="InterPro" id="IPR002912">
    <property type="entry name" value="ACT_dom"/>
</dbReference>
<keyword evidence="3" id="KW-0028">Amino-acid biosynthesis</keyword>
<protein>
    <recommendedName>
        <fullName evidence="2">prephenate dehydratase</fullName>
        <ecNumber evidence="2">4.2.1.51</ecNumber>
    </recommendedName>
</protein>
<dbReference type="Proteomes" id="UP000191144">
    <property type="component" value="Chromosome B"/>
</dbReference>
<dbReference type="Pfam" id="PF00800">
    <property type="entry name" value="PDT"/>
    <property type="match status" value="1"/>
</dbReference>
<dbReference type="CDD" id="cd04905">
    <property type="entry name" value="ACT_CM-PDT"/>
    <property type="match status" value="1"/>
</dbReference>
<evidence type="ECO:0000259" key="8">
    <source>
        <dbReference type="PROSITE" id="PS51671"/>
    </source>
</evidence>
<dbReference type="AlphaFoldDB" id="A0A1G4IUD8"/>
<sequence length="338" mass="37837">MINVAFLGPLGTYTHQAVLQQFPDDGNTQYTALKTIPQCFQELTNDLALDYAVVPLENSTNGQVVFTYDILRDLMNECADHMQNQALPKLEIVAEQYVAIDLCLISSEALDIEALGNDTCLKIYSHPQVWGQATGYLDRLRQRVHSLQMIDTTSTSGAVRYCCEKKGLDAPNEIRLAIASSTAAKMHGAFILDSPINDKKGNTTRFLVLRRSDSQRGPLLAQPSVASTSDQQVSLLTFVVTQDAPGSLVDVLNVLKENQINMCSISSRPYHHPDDSKTRLQGESTGARRRKWQYVFFIEVNHDSAVNWAPVVTGLSSKSLRFCFWGTFSRNRRYYEMT</sequence>
<proteinExistence type="predicted"/>
<keyword evidence="10" id="KW-1185">Reference proteome</keyword>
<evidence type="ECO:0000256" key="3">
    <source>
        <dbReference type="ARBA" id="ARBA00022605"/>
    </source>
</evidence>
<dbReference type="GO" id="GO:0009094">
    <property type="term" value="P:L-phenylalanine biosynthetic process"/>
    <property type="evidence" value="ECO:0007669"/>
    <property type="project" value="UniProtKB-UniPathway"/>
</dbReference>
<feature type="domain" description="ACT" evidence="8">
    <location>
        <begin position="236"/>
        <end position="325"/>
    </location>
</feature>
<keyword evidence="6" id="KW-0456">Lyase</keyword>
<evidence type="ECO:0000256" key="2">
    <source>
        <dbReference type="ARBA" id="ARBA00013147"/>
    </source>
</evidence>
<keyword evidence="4" id="KW-0057">Aromatic amino acid biosynthesis</keyword>
<dbReference type="InterPro" id="IPR008242">
    <property type="entry name" value="Chor_mutase/pphenate_deHydtase"/>
</dbReference>
<dbReference type="SUPFAM" id="SSF53850">
    <property type="entry name" value="Periplasmic binding protein-like II"/>
    <property type="match status" value="1"/>
</dbReference>
<dbReference type="EMBL" id="LT598478">
    <property type="protein sequence ID" value="SCU80515.1"/>
    <property type="molecule type" value="Genomic_DNA"/>
</dbReference>
<dbReference type="EC" id="4.2.1.51" evidence="2"/>
<dbReference type="UniPathway" id="UPA00121">
    <property type="reaction ID" value="UER00345"/>
</dbReference>
<evidence type="ECO:0000256" key="6">
    <source>
        <dbReference type="ARBA" id="ARBA00023239"/>
    </source>
</evidence>
<gene>
    <name evidence="9" type="ORF">LAME_0B03510G</name>
</gene>
<dbReference type="InterPro" id="IPR045865">
    <property type="entry name" value="ACT-like_dom_sf"/>
</dbReference>
<evidence type="ECO:0000256" key="1">
    <source>
        <dbReference type="ARBA" id="ARBA00004741"/>
    </source>
</evidence>
<dbReference type="PANTHER" id="PTHR21022:SF19">
    <property type="entry name" value="PREPHENATE DEHYDRATASE-RELATED"/>
    <property type="match status" value="1"/>
</dbReference>
<evidence type="ECO:0000256" key="4">
    <source>
        <dbReference type="ARBA" id="ARBA00023141"/>
    </source>
</evidence>
<dbReference type="FunFam" id="3.40.190.10:FF:000254">
    <property type="entry name" value="Prephenate dehydratase"/>
    <property type="match status" value="1"/>
</dbReference>
<dbReference type="CDD" id="cd13532">
    <property type="entry name" value="PBP2_PDT_like"/>
    <property type="match status" value="1"/>
</dbReference>
<dbReference type="InterPro" id="IPR001086">
    <property type="entry name" value="Preph_deHydtase"/>
</dbReference>
<dbReference type="PIRSF" id="PIRSF001500">
    <property type="entry name" value="Chor_mut_pdt_Ppr"/>
    <property type="match status" value="1"/>
</dbReference>
<reference evidence="10" key="1">
    <citation type="submission" date="2016-03" db="EMBL/GenBank/DDBJ databases">
        <authorList>
            <person name="Devillers Hugo."/>
        </authorList>
    </citation>
    <scope>NUCLEOTIDE SEQUENCE [LARGE SCALE GENOMIC DNA]</scope>
</reference>
<organism evidence="9 10">
    <name type="scientific">Lachancea meyersii CBS 8951</name>
    <dbReference type="NCBI Taxonomy" id="1266667"/>
    <lineage>
        <taxon>Eukaryota</taxon>
        <taxon>Fungi</taxon>
        <taxon>Dikarya</taxon>
        <taxon>Ascomycota</taxon>
        <taxon>Saccharomycotina</taxon>
        <taxon>Saccharomycetes</taxon>
        <taxon>Saccharomycetales</taxon>
        <taxon>Saccharomycetaceae</taxon>
        <taxon>Lachancea</taxon>
    </lineage>
</organism>
<accession>A0A1G4IUD8</accession>
<dbReference type="GO" id="GO:0005737">
    <property type="term" value="C:cytoplasm"/>
    <property type="evidence" value="ECO:0007669"/>
    <property type="project" value="TreeGrafter"/>
</dbReference>
<dbReference type="PANTHER" id="PTHR21022">
    <property type="entry name" value="PREPHENATE DEHYDRATASE P PROTEIN"/>
    <property type="match status" value="1"/>
</dbReference>
<evidence type="ECO:0000256" key="5">
    <source>
        <dbReference type="ARBA" id="ARBA00023222"/>
    </source>
</evidence>
<dbReference type="GO" id="GO:0004664">
    <property type="term" value="F:prephenate dehydratase activity"/>
    <property type="evidence" value="ECO:0007669"/>
    <property type="project" value="UniProtKB-EC"/>
</dbReference>
<feature type="domain" description="Prephenate dehydratase" evidence="7">
    <location>
        <begin position="3"/>
        <end position="211"/>
    </location>
</feature>
<name>A0A1G4IUD8_9SACH</name>
<evidence type="ECO:0000313" key="9">
    <source>
        <dbReference type="EMBL" id="SCU80515.1"/>
    </source>
</evidence>
<evidence type="ECO:0000259" key="7">
    <source>
        <dbReference type="PROSITE" id="PS51171"/>
    </source>
</evidence>
<dbReference type="PROSITE" id="PS51671">
    <property type="entry name" value="ACT"/>
    <property type="match status" value="1"/>
</dbReference>
<dbReference type="SUPFAM" id="SSF55021">
    <property type="entry name" value="ACT-like"/>
    <property type="match status" value="1"/>
</dbReference>
<keyword evidence="5" id="KW-0584">Phenylalanine biosynthesis</keyword>
<comment type="pathway">
    <text evidence="1">Amino-acid biosynthesis; L-phenylalanine biosynthesis; phenylpyruvate from prephenate: step 1/1.</text>
</comment>
<dbReference type="Gene3D" id="3.30.70.260">
    <property type="match status" value="1"/>
</dbReference>
<dbReference type="Gene3D" id="3.40.190.10">
    <property type="entry name" value="Periplasmic binding protein-like II"/>
    <property type="match status" value="2"/>
</dbReference>